<protein>
    <submittedName>
        <fullName evidence="2">Uncharacterized protein</fullName>
    </submittedName>
</protein>
<feature type="transmembrane region" description="Helical" evidence="1">
    <location>
        <begin position="54"/>
        <end position="72"/>
    </location>
</feature>
<dbReference type="Pfam" id="PF24374">
    <property type="entry name" value="DUF7530"/>
    <property type="match status" value="1"/>
</dbReference>
<feature type="transmembrane region" description="Helical" evidence="1">
    <location>
        <begin position="92"/>
        <end position="114"/>
    </location>
</feature>
<dbReference type="Proteomes" id="UP001596414">
    <property type="component" value="Unassembled WGS sequence"/>
</dbReference>
<keyword evidence="1" id="KW-0812">Transmembrane</keyword>
<evidence type="ECO:0000313" key="3">
    <source>
        <dbReference type="Proteomes" id="UP001596414"/>
    </source>
</evidence>
<feature type="transmembrane region" description="Helical" evidence="1">
    <location>
        <begin position="134"/>
        <end position="159"/>
    </location>
</feature>
<feature type="transmembrane region" description="Helical" evidence="1">
    <location>
        <begin position="202"/>
        <end position="223"/>
    </location>
</feature>
<name>A0ABD5X074_9EURY</name>
<feature type="transmembrane region" description="Helical" evidence="1">
    <location>
        <begin position="28"/>
        <end position="48"/>
    </location>
</feature>
<feature type="transmembrane region" description="Helical" evidence="1">
    <location>
        <begin position="179"/>
        <end position="196"/>
    </location>
</feature>
<gene>
    <name evidence="2" type="ORF">ACFQJ7_00940</name>
</gene>
<accession>A0ABD5X074</accession>
<keyword evidence="1" id="KW-0472">Membrane</keyword>
<proteinExistence type="predicted"/>
<dbReference type="InterPro" id="IPR055952">
    <property type="entry name" value="DUF7530"/>
</dbReference>
<evidence type="ECO:0000256" key="1">
    <source>
        <dbReference type="SAM" id="Phobius"/>
    </source>
</evidence>
<dbReference type="EMBL" id="JBHSZQ010000001">
    <property type="protein sequence ID" value="MFC7124610.1"/>
    <property type="molecule type" value="Genomic_DNA"/>
</dbReference>
<evidence type="ECO:0000313" key="2">
    <source>
        <dbReference type="EMBL" id="MFC7124610.1"/>
    </source>
</evidence>
<reference evidence="2 3" key="1">
    <citation type="journal article" date="2014" name="Int. J. Syst. Evol. Microbiol.">
        <title>Complete genome sequence of Corynebacterium casei LMG S-19264T (=DSM 44701T), isolated from a smear-ripened cheese.</title>
        <authorList>
            <consortium name="US DOE Joint Genome Institute (JGI-PGF)"/>
            <person name="Walter F."/>
            <person name="Albersmeier A."/>
            <person name="Kalinowski J."/>
            <person name="Ruckert C."/>
        </authorList>
    </citation>
    <scope>NUCLEOTIDE SEQUENCE [LARGE SCALE GENOMIC DNA]</scope>
    <source>
        <strain evidence="2 3">CGMCC 4.7215</strain>
    </source>
</reference>
<organism evidence="2 3">
    <name type="scientific">Halovenus rubra</name>
    <dbReference type="NCBI Taxonomy" id="869890"/>
    <lineage>
        <taxon>Archaea</taxon>
        <taxon>Methanobacteriati</taxon>
        <taxon>Methanobacteriota</taxon>
        <taxon>Stenosarchaea group</taxon>
        <taxon>Halobacteria</taxon>
        <taxon>Halobacteriales</taxon>
        <taxon>Haloarculaceae</taxon>
        <taxon>Halovenus</taxon>
    </lineage>
</organism>
<sequence length="234" mass="26075">MSQPEYGETWVYEGIVGAVPGIDLTQRVALVLQFLLFESAVLLLGWYYNRWSAVVAGTVAVIVTTVGSAQMVRIARRIRGERIPVSYRKFLFASNIEVVLTVFAFSALITYLFAFDRSLIESLLGTDQPAPAVYLFLIIIWDVCYRIGAAWWSSVAGLWRSVQHRFDGETRQNLRRADMETAAFGLVQLAFVPFLLDEPLLLGLLVGHVCAVLIVTALAIVLCRPPERHPTASL</sequence>
<dbReference type="AlphaFoldDB" id="A0ABD5X074"/>
<comment type="caution">
    <text evidence="2">The sequence shown here is derived from an EMBL/GenBank/DDBJ whole genome shotgun (WGS) entry which is preliminary data.</text>
</comment>
<keyword evidence="1" id="KW-1133">Transmembrane helix</keyword>
<dbReference type="RefSeq" id="WP_267637678.1">
    <property type="nucleotide sequence ID" value="NZ_JAODIY010000010.1"/>
</dbReference>